<evidence type="ECO:0000256" key="2">
    <source>
        <dbReference type="ARBA" id="ARBA00022679"/>
    </source>
</evidence>
<dbReference type="RefSeq" id="WP_058351232.1">
    <property type="nucleotide sequence ID" value="NZ_CABMMD010000002.1"/>
</dbReference>
<dbReference type="InterPro" id="IPR041698">
    <property type="entry name" value="Methyltransf_25"/>
</dbReference>
<evidence type="ECO:0000256" key="1">
    <source>
        <dbReference type="ARBA" id="ARBA00022603"/>
    </source>
</evidence>
<dbReference type="STRING" id="290052.ASU35_04900"/>
<keyword evidence="2" id="KW-0808">Transferase</keyword>
<sequence>MDNKTIDYYNQNADSFVKGTIFVDFKKTQDKFLKVLPGKRVLDFGCGSGRDTKYFINAGFEVVAIDGSEELCKSASAYTGIQVKHMLFQDLDEMERYDGVWACSSILHLPKDELRIVFSKMSNALSSNGIIYTSFKYGNFEGERNGRFFTDFTLELFKDFISDVKDIVIEEYWITGDVRPGREDEKWLNLILRKIAS</sequence>
<proteinExistence type="predicted"/>
<dbReference type="OrthoDB" id="9804312at2"/>
<keyword evidence="5" id="KW-1185">Reference proteome</keyword>
<dbReference type="PANTHER" id="PTHR43861">
    <property type="entry name" value="TRANS-ACONITATE 2-METHYLTRANSFERASE-RELATED"/>
    <property type="match status" value="1"/>
</dbReference>
<comment type="caution">
    <text evidence="4">The sequence shown here is derived from an EMBL/GenBank/DDBJ whole genome shotgun (WGS) entry which is preliminary data.</text>
</comment>
<dbReference type="AlphaFoldDB" id="A0A0V8QIX9"/>
<evidence type="ECO:0000313" key="4">
    <source>
        <dbReference type="EMBL" id="KSV60516.1"/>
    </source>
</evidence>
<organism evidence="4 5">
    <name type="scientific">Acetivibrio ethanolgignens</name>
    <dbReference type="NCBI Taxonomy" id="290052"/>
    <lineage>
        <taxon>Bacteria</taxon>
        <taxon>Bacillati</taxon>
        <taxon>Bacillota</taxon>
        <taxon>Clostridia</taxon>
        <taxon>Eubacteriales</taxon>
        <taxon>Oscillospiraceae</taxon>
        <taxon>Acetivibrio</taxon>
    </lineage>
</organism>
<gene>
    <name evidence="4" type="ORF">ASU35_04900</name>
</gene>
<dbReference type="Gene3D" id="3.40.50.150">
    <property type="entry name" value="Vaccinia Virus protein VP39"/>
    <property type="match status" value="1"/>
</dbReference>
<reference evidence="4 5" key="1">
    <citation type="submission" date="2015-11" db="EMBL/GenBank/DDBJ databases">
        <title>Butyribacter intestini gen. nov., sp. nov., a butyric acid-producing bacterium of the family Lachnospiraceae isolated from the human faeces.</title>
        <authorList>
            <person name="Zou Y."/>
            <person name="Xue W."/>
            <person name="Luo G."/>
            <person name="Lv M."/>
        </authorList>
    </citation>
    <scope>NUCLEOTIDE SEQUENCE [LARGE SCALE GENOMIC DNA]</scope>
    <source>
        <strain evidence="4 5">ACET-33324</strain>
    </source>
</reference>
<name>A0A0V8QIX9_9FIRM</name>
<dbReference type="InterPro" id="IPR029063">
    <property type="entry name" value="SAM-dependent_MTases_sf"/>
</dbReference>
<accession>A0A0V8QIX9</accession>
<feature type="domain" description="Methyltransferase" evidence="3">
    <location>
        <begin position="41"/>
        <end position="129"/>
    </location>
</feature>
<dbReference type="EMBL" id="LNAM01000002">
    <property type="protein sequence ID" value="KSV60516.1"/>
    <property type="molecule type" value="Genomic_DNA"/>
</dbReference>
<evidence type="ECO:0000259" key="3">
    <source>
        <dbReference type="Pfam" id="PF13649"/>
    </source>
</evidence>
<dbReference type="PANTHER" id="PTHR43861:SF1">
    <property type="entry name" value="TRANS-ACONITATE 2-METHYLTRANSFERASE"/>
    <property type="match status" value="1"/>
</dbReference>
<dbReference type="GO" id="GO:0032259">
    <property type="term" value="P:methylation"/>
    <property type="evidence" value="ECO:0007669"/>
    <property type="project" value="UniProtKB-KW"/>
</dbReference>
<dbReference type="Proteomes" id="UP000054874">
    <property type="component" value="Unassembled WGS sequence"/>
</dbReference>
<dbReference type="Pfam" id="PF13649">
    <property type="entry name" value="Methyltransf_25"/>
    <property type="match status" value="1"/>
</dbReference>
<keyword evidence="1" id="KW-0489">Methyltransferase</keyword>
<protein>
    <submittedName>
        <fullName evidence="4">Tellurite resistance protein</fullName>
    </submittedName>
</protein>
<evidence type="ECO:0000313" key="5">
    <source>
        <dbReference type="Proteomes" id="UP000054874"/>
    </source>
</evidence>
<dbReference type="GO" id="GO:0008168">
    <property type="term" value="F:methyltransferase activity"/>
    <property type="evidence" value="ECO:0007669"/>
    <property type="project" value="UniProtKB-KW"/>
</dbReference>
<dbReference type="SUPFAM" id="SSF53335">
    <property type="entry name" value="S-adenosyl-L-methionine-dependent methyltransferases"/>
    <property type="match status" value="1"/>
</dbReference>
<dbReference type="CDD" id="cd02440">
    <property type="entry name" value="AdoMet_MTases"/>
    <property type="match status" value="1"/>
</dbReference>